<evidence type="ECO:0000313" key="3">
    <source>
        <dbReference type="Proteomes" id="UP000318585"/>
    </source>
</evidence>
<sequence>MKYSKSIFKILIVLFFLTQNSFATTKPIIGIGIVVKKNPGGGYSTVQTENGGGFSTQLSEGVYELSFPQDQLQTSINGIVKVNYPKSGYQYDGSGVEMVLDNSLIKVNSKVMKGNLFAVDKQNNITITVPKGGAKLSGKLSWNDAVMTNSISCPDGFIMQNGECVSINNIENQQARTEGKIKGKIIQSGDNGMISVSLNANGGTSSSTGVDNSLSFNPSLGIAIHWKNFGISLDAGTFSTKPDFDFNAYAAPLQNLDFLTITNTKSDWTSTYFMLGPQYTIPLSPSQSNESGRHTPFHNKLTFTLALKGGLTINKAPEFSVMDKSTPPKSIASYTAPQDYKTNAFSLKPSIGFDYWINENFALTANAQYLMQTGQKEFKTGYIDLTNVNLAPPISPDQFQKNISTAPKAMTNTKGPENYMSFGFGITYSFNKGGGDCDDKSDITSNGAQKKGIAEGGLKKNDAEQLVVSSANIKEILVPKSSNSTNSNVTIMIIKGMGETTTEGAPIVIGNTLSGNIKMVKGISNAGILVEMTQKENGDYFAGYTDKNGDFLLGPASDSLHTASINGVEYGEIKIIGNTKDNTETTASRKGIRENGLKKNDVETVANESEIKQIAETLINYRKGWDGSIKGVEGKNAANVKAIAETLVNLARKGWDGSIKGNKIESVANEADVKAITETLVNIRKGWDGSIKGNKVENEANEADVKAIAEAFVNLRKGWDGSIKGNIIENVGSEESDDNIESIHIKVTITTKVGFSDCESPGYFFCIGVEIGTLVNNHNLGDLPLEKDQLTTNTNVEIVNGNTIKVTSIGVKSTISEKTMSEFANKTQKNKEFTLDYNVLKEICKTLNLNTPNEPVIFKAEDQKYEVINTIKEGKEVQILKIHQKTKINIDGRAYSLSMLITSGKD</sequence>
<organism evidence="2 3">
    <name type="scientific">Flavobacterium franklandianum</name>
    <dbReference type="NCBI Taxonomy" id="2594430"/>
    <lineage>
        <taxon>Bacteria</taxon>
        <taxon>Pseudomonadati</taxon>
        <taxon>Bacteroidota</taxon>
        <taxon>Flavobacteriia</taxon>
        <taxon>Flavobacteriales</taxon>
        <taxon>Flavobacteriaceae</taxon>
        <taxon>Flavobacterium</taxon>
    </lineage>
</organism>
<feature type="signal peptide" evidence="1">
    <location>
        <begin position="1"/>
        <end position="23"/>
    </location>
</feature>
<reference evidence="2 3" key="1">
    <citation type="submission" date="2019-07" db="EMBL/GenBank/DDBJ databases">
        <title>Novel species of Flavobacterium.</title>
        <authorList>
            <person name="Liu Q."/>
            <person name="Xin Y.-H."/>
        </authorList>
    </citation>
    <scope>NUCLEOTIDE SEQUENCE [LARGE SCALE GENOMIC DNA]</scope>
    <source>
        <strain evidence="2 3">LB3P56</strain>
    </source>
</reference>
<dbReference type="Gene3D" id="2.40.160.20">
    <property type="match status" value="1"/>
</dbReference>
<comment type="caution">
    <text evidence="2">The sequence shown here is derived from an EMBL/GenBank/DDBJ whole genome shotgun (WGS) entry which is preliminary data.</text>
</comment>
<evidence type="ECO:0000313" key="2">
    <source>
        <dbReference type="EMBL" id="TRX21277.1"/>
    </source>
</evidence>
<keyword evidence="3" id="KW-1185">Reference proteome</keyword>
<proteinExistence type="predicted"/>
<evidence type="ECO:0000256" key="1">
    <source>
        <dbReference type="SAM" id="SignalP"/>
    </source>
</evidence>
<dbReference type="RefSeq" id="WP_144071377.1">
    <property type="nucleotide sequence ID" value="NZ_VJZR01000005.1"/>
</dbReference>
<evidence type="ECO:0008006" key="4">
    <source>
        <dbReference type="Google" id="ProtNLM"/>
    </source>
</evidence>
<dbReference type="AlphaFoldDB" id="A0A553CLE7"/>
<protein>
    <recommendedName>
        <fullName evidence="4">Carboxypeptidase regulatory-like domain-containing protein</fullName>
    </recommendedName>
</protein>
<gene>
    <name evidence="2" type="ORF">FNW17_07950</name>
</gene>
<accession>A0A553CLE7</accession>
<feature type="chain" id="PRO_5021895966" description="Carboxypeptidase regulatory-like domain-containing protein" evidence="1">
    <location>
        <begin position="24"/>
        <end position="906"/>
    </location>
</feature>
<keyword evidence="1" id="KW-0732">Signal</keyword>
<dbReference type="EMBL" id="VJZR01000005">
    <property type="protein sequence ID" value="TRX21277.1"/>
    <property type="molecule type" value="Genomic_DNA"/>
</dbReference>
<name>A0A553CLE7_9FLAO</name>
<dbReference type="Proteomes" id="UP000318585">
    <property type="component" value="Unassembled WGS sequence"/>
</dbReference>